<dbReference type="Proteomes" id="UP000309676">
    <property type="component" value="Unassembled WGS sequence"/>
</dbReference>
<sequence>MGLPLAGENVFNPITVSPRDIIQGLEVVKIQAFEGTPDYPHDTVLASFRGRIIVTGKEEYLPEDKEFGSDQMVVLFLDTAEEKDVPISHHGRWEQMIAFNNLMEASTSLHIQPGEVRENVTILLEDNTYAFLPTDAYSVANFVRIVD</sequence>
<dbReference type="AlphaFoldDB" id="A0A5R9G9N8"/>
<evidence type="ECO:0000313" key="1">
    <source>
        <dbReference type="EMBL" id="TLS50800.1"/>
    </source>
</evidence>
<protein>
    <submittedName>
        <fullName evidence="1">Uncharacterized protein</fullName>
    </submittedName>
</protein>
<accession>A0A5R9G9N8</accession>
<keyword evidence="2" id="KW-1185">Reference proteome</keyword>
<evidence type="ECO:0000313" key="2">
    <source>
        <dbReference type="Proteomes" id="UP000309676"/>
    </source>
</evidence>
<dbReference type="OrthoDB" id="9772442at2"/>
<reference evidence="1 2" key="1">
    <citation type="submission" date="2019-05" db="EMBL/GenBank/DDBJ databases">
        <authorList>
            <person name="Narsing Rao M.P."/>
            <person name="Li W.J."/>
        </authorList>
    </citation>
    <scope>NUCLEOTIDE SEQUENCE [LARGE SCALE GENOMIC DNA]</scope>
    <source>
        <strain evidence="1 2">SYSU_K30003</strain>
    </source>
</reference>
<dbReference type="RefSeq" id="WP_138195834.1">
    <property type="nucleotide sequence ID" value="NZ_VCIW01000013.1"/>
</dbReference>
<comment type="caution">
    <text evidence="1">The sequence shown here is derived from an EMBL/GenBank/DDBJ whole genome shotgun (WGS) entry which is preliminary data.</text>
</comment>
<name>A0A5R9G9N8_9BACL</name>
<proteinExistence type="predicted"/>
<dbReference type="EMBL" id="VCIW01000013">
    <property type="protein sequence ID" value="TLS50800.1"/>
    <property type="molecule type" value="Genomic_DNA"/>
</dbReference>
<gene>
    <name evidence="1" type="ORF">FE782_19085</name>
</gene>
<organism evidence="1 2">
    <name type="scientific">Paenibacillus antri</name>
    <dbReference type="NCBI Taxonomy" id="2582848"/>
    <lineage>
        <taxon>Bacteria</taxon>
        <taxon>Bacillati</taxon>
        <taxon>Bacillota</taxon>
        <taxon>Bacilli</taxon>
        <taxon>Bacillales</taxon>
        <taxon>Paenibacillaceae</taxon>
        <taxon>Paenibacillus</taxon>
    </lineage>
</organism>